<protein>
    <submittedName>
        <fullName evidence="1">Uncharacterized protein</fullName>
    </submittedName>
</protein>
<dbReference type="AlphaFoldDB" id="A0A067MZN8"/>
<sequence length="155" mass="16431">MVHCPPVKCFKRSAAELLIVRGYKVGATGGKRLSSMVVAPQPGTITYLRTGVAAAICSTPISYLFSIAAGNSKGSMPLLSFSRISWNPTGARPRLTKSVFVYSYPLSSRLRIAMAAIGFLLTAWVSVLKVAGEIASHSILGAYIAGIASKVRPEK</sequence>
<name>A0A067MZN8_BOTB1</name>
<evidence type="ECO:0000313" key="1">
    <source>
        <dbReference type="EMBL" id="KDQ21089.1"/>
    </source>
</evidence>
<gene>
    <name evidence="1" type="ORF">BOTBODRAFT_328259</name>
</gene>
<dbReference type="EMBL" id="KL198017">
    <property type="protein sequence ID" value="KDQ21089.1"/>
    <property type="molecule type" value="Genomic_DNA"/>
</dbReference>
<dbReference type="HOGENOM" id="CLU_1695192_0_0_1"/>
<dbReference type="InParanoid" id="A0A067MZN8"/>
<organism evidence="1 2">
    <name type="scientific">Botryobasidium botryosum (strain FD-172 SS1)</name>
    <dbReference type="NCBI Taxonomy" id="930990"/>
    <lineage>
        <taxon>Eukaryota</taxon>
        <taxon>Fungi</taxon>
        <taxon>Dikarya</taxon>
        <taxon>Basidiomycota</taxon>
        <taxon>Agaricomycotina</taxon>
        <taxon>Agaricomycetes</taxon>
        <taxon>Cantharellales</taxon>
        <taxon>Botryobasidiaceae</taxon>
        <taxon>Botryobasidium</taxon>
    </lineage>
</organism>
<dbReference type="Proteomes" id="UP000027195">
    <property type="component" value="Unassembled WGS sequence"/>
</dbReference>
<accession>A0A067MZN8</accession>
<reference evidence="2" key="1">
    <citation type="journal article" date="2014" name="Proc. Natl. Acad. Sci. U.S.A.">
        <title>Extensive sampling of basidiomycete genomes demonstrates inadequacy of the white-rot/brown-rot paradigm for wood decay fungi.</title>
        <authorList>
            <person name="Riley R."/>
            <person name="Salamov A.A."/>
            <person name="Brown D.W."/>
            <person name="Nagy L.G."/>
            <person name="Floudas D."/>
            <person name="Held B.W."/>
            <person name="Levasseur A."/>
            <person name="Lombard V."/>
            <person name="Morin E."/>
            <person name="Otillar R."/>
            <person name="Lindquist E.A."/>
            <person name="Sun H."/>
            <person name="LaButti K.M."/>
            <person name="Schmutz J."/>
            <person name="Jabbour D."/>
            <person name="Luo H."/>
            <person name="Baker S.E."/>
            <person name="Pisabarro A.G."/>
            <person name="Walton J.D."/>
            <person name="Blanchette R.A."/>
            <person name="Henrissat B."/>
            <person name="Martin F."/>
            <person name="Cullen D."/>
            <person name="Hibbett D.S."/>
            <person name="Grigoriev I.V."/>
        </authorList>
    </citation>
    <scope>NUCLEOTIDE SEQUENCE [LARGE SCALE GENOMIC DNA]</scope>
    <source>
        <strain evidence="2">FD-172 SS1</strain>
    </source>
</reference>
<evidence type="ECO:0000313" key="2">
    <source>
        <dbReference type="Proteomes" id="UP000027195"/>
    </source>
</evidence>
<proteinExistence type="predicted"/>
<keyword evidence="2" id="KW-1185">Reference proteome</keyword>